<feature type="compositionally biased region" description="Low complexity" evidence="1">
    <location>
        <begin position="14"/>
        <end position="35"/>
    </location>
</feature>
<sequence>MSRRTGTDLAMVSPPGGFAEEPGAELAGPELPGLLTDAGGRDAARQSA</sequence>
<dbReference type="Proteomes" id="UP001220022">
    <property type="component" value="Unassembled WGS sequence"/>
</dbReference>
<evidence type="ECO:0000256" key="1">
    <source>
        <dbReference type="SAM" id="MobiDB-lite"/>
    </source>
</evidence>
<feature type="region of interest" description="Disordered" evidence="1">
    <location>
        <begin position="1"/>
        <end position="48"/>
    </location>
</feature>
<accession>A0ABT5YX93</accession>
<feature type="compositionally biased region" description="Basic and acidic residues" evidence="1">
    <location>
        <begin position="39"/>
        <end position="48"/>
    </location>
</feature>
<protein>
    <submittedName>
        <fullName evidence="2">Uncharacterized protein</fullName>
    </submittedName>
</protein>
<gene>
    <name evidence="2" type="ORF">P2L57_10265</name>
</gene>
<reference evidence="2 3" key="1">
    <citation type="submission" date="2023-03" db="EMBL/GenBank/DDBJ databases">
        <title>Draft genome sequence of type strain Streptomyces ferralitis JCM 14344.</title>
        <authorList>
            <person name="Klaysubun C."/>
            <person name="Duangmal K."/>
        </authorList>
    </citation>
    <scope>NUCLEOTIDE SEQUENCE [LARGE SCALE GENOMIC DNA]</scope>
    <source>
        <strain evidence="2 3">JCM 14344</strain>
    </source>
</reference>
<keyword evidence="3" id="KW-1185">Reference proteome</keyword>
<organism evidence="2 3">
    <name type="scientific">Streptantibioticus ferralitis</name>
    <dbReference type="NCBI Taxonomy" id="236510"/>
    <lineage>
        <taxon>Bacteria</taxon>
        <taxon>Bacillati</taxon>
        <taxon>Actinomycetota</taxon>
        <taxon>Actinomycetes</taxon>
        <taxon>Kitasatosporales</taxon>
        <taxon>Streptomycetaceae</taxon>
        <taxon>Streptantibioticus</taxon>
    </lineage>
</organism>
<comment type="caution">
    <text evidence="2">The sequence shown here is derived from an EMBL/GenBank/DDBJ whole genome shotgun (WGS) entry which is preliminary data.</text>
</comment>
<name>A0ABT5YX93_9ACTN</name>
<dbReference type="RefSeq" id="WP_275811674.1">
    <property type="nucleotide sequence ID" value="NZ_BAAANM010000015.1"/>
</dbReference>
<evidence type="ECO:0000313" key="3">
    <source>
        <dbReference type="Proteomes" id="UP001220022"/>
    </source>
</evidence>
<evidence type="ECO:0000313" key="2">
    <source>
        <dbReference type="EMBL" id="MDF2256098.1"/>
    </source>
</evidence>
<proteinExistence type="predicted"/>
<dbReference type="EMBL" id="JARHTQ010000005">
    <property type="protein sequence ID" value="MDF2256098.1"/>
    <property type="molecule type" value="Genomic_DNA"/>
</dbReference>